<proteinExistence type="predicted"/>
<accession>A0ABN8Q2J4</accession>
<keyword evidence="1" id="KW-0472">Membrane</keyword>
<feature type="transmembrane region" description="Helical" evidence="1">
    <location>
        <begin position="25"/>
        <end position="45"/>
    </location>
</feature>
<dbReference type="EMBL" id="CALNXK010000103">
    <property type="protein sequence ID" value="CAH3155936.1"/>
    <property type="molecule type" value="Genomic_DNA"/>
</dbReference>
<keyword evidence="1" id="KW-0812">Transmembrane</keyword>
<sequence length="179" mass="19942">MTCASESISSMAEKELLSDEVKADIFFVIVPAIALISRNVTLKVYGKQRKRLFTTAGTQTQALLAPPNTRSANAIFITRYKLFLFRSFLLNMKRTIVSKFPRKITTVSDARAQLQAMTCASESISSMAEKELLSDEVEADIFFVIVPAVTLISRNVTVEGVRETAETFIYNCWDTKPGV</sequence>
<evidence type="ECO:0000256" key="1">
    <source>
        <dbReference type="SAM" id="Phobius"/>
    </source>
</evidence>
<protein>
    <submittedName>
        <fullName evidence="2">Uncharacterized protein</fullName>
    </submittedName>
</protein>
<dbReference type="Proteomes" id="UP001159405">
    <property type="component" value="Unassembled WGS sequence"/>
</dbReference>
<evidence type="ECO:0000313" key="2">
    <source>
        <dbReference type="EMBL" id="CAH3155936.1"/>
    </source>
</evidence>
<name>A0ABN8Q2J4_9CNID</name>
<reference evidence="2 3" key="1">
    <citation type="submission" date="2022-05" db="EMBL/GenBank/DDBJ databases">
        <authorList>
            <consortium name="Genoscope - CEA"/>
            <person name="William W."/>
        </authorList>
    </citation>
    <scope>NUCLEOTIDE SEQUENCE [LARGE SCALE GENOMIC DNA]</scope>
</reference>
<gene>
    <name evidence="2" type="ORF">PLOB_00001613</name>
</gene>
<keyword evidence="3" id="KW-1185">Reference proteome</keyword>
<feature type="non-terminal residue" evidence="2">
    <location>
        <position position="179"/>
    </location>
</feature>
<comment type="caution">
    <text evidence="2">The sequence shown here is derived from an EMBL/GenBank/DDBJ whole genome shotgun (WGS) entry which is preliminary data.</text>
</comment>
<keyword evidence="1" id="KW-1133">Transmembrane helix</keyword>
<evidence type="ECO:0000313" key="3">
    <source>
        <dbReference type="Proteomes" id="UP001159405"/>
    </source>
</evidence>
<organism evidence="2 3">
    <name type="scientific">Porites lobata</name>
    <dbReference type="NCBI Taxonomy" id="104759"/>
    <lineage>
        <taxon>Eukaryota</taxon>
        <taxon>Metazoa</taxon>
        <taxon>Cnidaria</taxon>
        <taxon>Anthozoa</taxon>
        <taxon>Hexacorallia</taxon>
        <taxon>Scleractinia</taxon>
        <taxon>Fungiina</taxon>
        <taxon>Poritidae</taxon>
        <taxon>Porites</taxon>
    </lineage>
</organism>